<dbReference type="InterPro" id="IPR011095">
    <property type="entry name" value="Dala_Dala_lig_C"/>
</dbReference>
<feature type="binding site" evidence="16">
    <location>
        <position position="270"/>
    </location>
    <ligand>
        <name>Mg(2+)</name>
        <dbReference type="ChEBI" id="CHEBI:18420"/>
        <label>2</label>
    </ligand>
</feature>
<keyword evidence="16" id="KW-0460">Magnesium</keyword>
<dbReference type="Proteomes" id="UP001165667">
    <property type="component" value="Unassembled WGS sequence"/>
</dbReference>
<evidence type="ECO:0000256" key="16">
    <source>
        <dbReference type="PIRSR" id="PIRSR039102-3"/>
    </source>
</evidence>
<keyword evidence="16" id="KW-0464">Manganese</keyword>
<evidence type="ECO:0000256" key="13">
    <source>
        <dbReference type="ARBA" id="ARBA00047614"/>
    </source>
</evidence>
<evidence type="ECO:0000256" key="1">
    <source>
        <dbReference type="ARBA" id="ARBA00001936"/>
    </source>
</evidence>
<keyword evidence="7 14" id="KW-0436">Ligase</keyword>
<evidence type="ECO:0000256" key="15">
    <source>
        <dbReference type="PIRSR" id="PIRSR039102-1"/>
    </source>
</evidence>
<organism evidence="19 20">
    <name type="scientific">Lichenifustis flavocetrariae</name>
    <dbReference type="NCBI Taxonomy" id="2949735"/>
    <lineage>
        <taxon>Bacteria</taxon>
        <taxon>Pseudomonadati</taxon>
        <taxon>Pseudomonadota</taxon>
        <taxon>Alphaproteobacteria</taxon>
        <taxon>Hyphomicrobiales</taxon>
        <taxon>Lichenihabitantaceae</taxon>
        <taxon>Lichenifustis</taxon>
    </lineage>
</organism>
<evidence type="ECO:0000256" key="4">
    <source>
        <dbReference type="ARBA" id="ARBA00010871"/>
    </source>
</evidence>
<name>A0AA41YYV9_9HYPH</name>
<feature type="binding site" evidence="16">
    <location>
        <position position="268"/>
    </location>
    <ligand>
        <name>Mg(2+)</name>
        <dbReference type="ChEBI" id="CHEBI:18420"/>
        <label>1</label>
    </ligand>
</feature>
<feature type="binding site" evidence="16">
    <location>
        <position position="251"/>
    </location>
    <ligand>
        <name>Mg(2+)</name>
        <dbReference type="ChEBI" id="CHEBI:18420"/>
        <label>1</label>
    </ligand>
</feature>
<evidence type="ECO:0000256" key="8">
    <source>
        <dbReference type="ARBA" id="ARBA00022741"/>
    </source>
</evidence>
<comment type="caution">
    <text evidence="19">The sequence shown here is derived from an EMBL/GenBank/DDBJ whole genome shotgun (WGS) entry which is preliminary data.</text>
</comment>
<feature type="active site" evidence="15">
    <location>
        <position position="279"/>
    </location>
</feature>
<evidence type="ECO:0000313" key="19">
    <source>
        <dbReference type="EMBL" id="MCW6511114.1"/>
    </source>
</evidence>
<protein>
    <recommendedName>
        <fullName evidence="5 14">D-alanine--D-alanine ligase</fullName>
        <ecNumber evidence="5 14">6.3.2.4</ecNumber>
    </recommendedName>
    <alternativeName>
        <fullName evidence="14">D-Ala-D-Ala ligase</fullName>
    </alternativeName>
    <alternativeName>
        <fullName evidence="14">D-alanylalanine synthetase</fullName>
    </alternativeName>
</protein>
<dbReference type="GO" id="GO:0009252">
    <property type="term" value="P:peptidoglycan biosynthetic process"/>
    <property type="evidence" value="ECO:0007669"/>
    <property type="project" value="UniProtKB-UniRule"/>
</dbReference>
<dbReference type="GO" id="GO:0005737">
    <property type="term" value="C:cytoplasm"/>
    <property type="evidence" value="ECO:0007669"/>
    <property type="project" value="UniProtKB-SubCell"/>
</dbReference>
<evidence type="ECO:0000313" key="20">
    <source>
        <dbReference type="Proteomes" id="UP001165667"/>
    </source>
</evidence>
<dbReference type="Gene3D" id="3.40.50.20">
    <property type="match status" value="1"/>
</dbReference>
<sequence>MTKHVAVLLGGWSAEREVSLRSGAACANALEGEGYRVTRIDVDRSIGDVLTDLKPDVAFNALHGRVGEDGTIQGILEVLRIPYTHSGVLASALAMQKDKAKVIMAAAGVPVAHGLTVSRFAAAREHALAPPYVLKPVNEGSSVGVIIVQKDRSHPPQELLRPDWAYGDTILAEKFIAGRELTCAVMGDKVLDVIDILASHASFYDYDAKYAQGGSVHVLPAKLKGNIYQNVQELALKAHRALGCRGVSRTDLRYDDTPGGTGELIVLEVNTQPGMTETSLVPELAAHAGFSFGGLVRWMVEDASLDR</sequence>
<dbReference type="InterPro" id="IPR013815">
    <property type="entry name" value="ATP_grasp_subdomain_1"/>
</dbReference>
<dbReference type="PROSITE" id="PS50975">
    <property type="entry name" value="ATP_GRASP"/>
    <property type="match status" value="1"/>
</dbReference>
<dbReference type="GO" id="GO:0005524">
    <property type="term" value="F:ATP binding"/>
    <property type="evidence" value="ECO:0007669"/>
    <property type="project" value="UniProtKB-UniRule"/>
</dbReference>
<dbReference type="PROSITE" id="PS00843">
    <property type="entry name" value="DALA_DALA_LIGASE_1"/>
    <property type="match status" value="1"/>
</dbReference>
<keyword evidence="16" id="KW-0479">Metal-binding</keyword>
<dbReference type="HAMAP" id="MF_00047">
    <property type="entry name" value="Dala_Dala_lig"/>
    <property type="match status" value="1"/>
</dbReference>
<evidence type="ECO:0000256" key="17">
    <source>
        <dbReference type="PROSITE-ProRule" id="PRU00409"/>
    </source>
</evidence>
<dbReference type="Pfam" id="PF07478">
    <property type="entry name" value="Dala_Dala_lig_C"/>
    <property type="match status" value="1"/>
</dbReference>
<evidence type="ECO:0000259" key="18">
    <source>
        <dbReference type="PROSITE" id="PS50975"/>
    </source>
</evidence>
<evidence type="ECO:0000256" key="12">
    <source>
        <dbReference type="ARBA" id="ARBA00023316"/>
    </source>
</evidence>
<dbReference type="PIRSF" id="PIRSF039102">
    <property type="entry name" value="Ddl/VanB"/>
    <property type="match status" value="1"/>
</dbReference>
<dbReference type="SUPFAM" id="SSF56059">
    <property type="entry name" value="Glutathione synthetase ATP-binding domain-like"/>
    <property type="match status" value="1"/>
</dbReference>
<dbReference type="Gene3D" id="3.30.470.20">
    <property type="entry name" value="ATP-grasp fold, B domain"/>
    <property type="match status" value="1"/>
</dbReference>
<dbReference type="Pfam" id="PF01820">
    <property type="entry name" value="Dala_Dala_lig_N"/>
    <property type="match status" value="1"/>
</dbReference>
<keyword evidence="8 17" id="KW-0547">Nucleotide-binding</keyword>
<dbReference type="InterPro" id="IPR011761">
    <property type="entry name" value="ATP-grasp"/>
</dbReference>
<reference evidence="19" key="1">
    <citation type="submission" date="2022-05" db="EMBL/GenBank/DDBJ databases">
        <authorList>
            <person name="Pankratov T."/>
        </authorList>
    </citation>
    <scope>NUCLEOTIDE SEQUENCE</scope>
    <source>
        <strain evidence="19">BP6-180914</strain>
    </source>
</reference>
<dbReference type="InterPro" id="IPR005905">
    <property type="entry name" value="D_ala_D_ala"/>
</dbReference>
<dbReference type="EMBL" id="JAMOIM010000021">
    <property type="protein sequence ID" value="MCW6511114.1"/>
    <property type="molecule type" value="Genomic_DNA"/>
</dbReference>
<keyword evidence="10 14" id="KW-0133">Cell shape</keyword>
<dbReference type="GO" id="GO:0071555">
    <property type="term" value="P:cell wall organization"/>
    <property type="evidence" value="ECO:0007669"/>
    <property type="project" value="UniProtKB-KW"/>
</dbReference>
<evidence type="ECO:0000256" key="5">
    <source>
        <dbReference type="ARBA" id="ARBA00012216"/>
    </source>
</evidence>
<keyword evidence="11 14" id="KW-0573">Peptidoglycan synthesis</keyword>
<comment type="subcellular location">
    <subcellularLocation>
        <location evidence="3 14">Cytoplasm</location>
    </subcellularLocation>
</comment>
<comment type="pathway">
    <text evidence="14">Cell wall biogenesis; peptidoglycan biosynthesis.</text>
</comment>
<evidence type="ECO:0000256" key="11">
    <source>
        <dbReference type="ARBA" id="ARBA00022984"/>
    </source>
</evidence>
<dbReference type="GO" id="GO:0046872">
    <property type="term" value="F:metal ion binding"/>
    <property type="evidence" value="ECO:0007669"/>
    <property type="project" value="UniProtKB-KW"/>
</dbReference>
<dbReference type="NCBIfam" id="TIGR01205">
    <property type="entry name" value="D_ala_D_alaTIGR"/>
    <property type="match status" value="1"/>
</dbReference>
<dbReference type="NCBIfam" id="NF002378">
    <property type="entry name" value="PRK01372.1"/>
    <property type="match status" value="1"/>
</dbReference>
<evidence type="ECO:0000256" key="14">
    <source>
        <dbReference type="HAMAP-Rule" id="MF_00047"/>
    </source>
</evidence>
<feature type="domain" description="ATP-grasp" evidence="18">
    <location>
        <begin position="101"/>
        <end position="301"/>
    </location>
</feature>
<comment type="function">
    <text evidence="2 14">Cell wall formation.</text>
</comment>
<proteinExistence type="inferred from homology"/>
<evidence type="ECO:0000256" key="9">
    <source>
        <dbReference type="ARBA" id="ARBA00022840"/>
    </source>
</evidence>
<evidence type="ECO:0000256" key="7">
    <source>
        <dbReference type="ARBA" id="ARBA00022598"/>
    </source>
</evidence>
<dbReference type="PANTHER" id="PTHR23132:SF23">
    <property type="entry name" value="D-ALANINE--D-ALANINE LIGASE B"/>
    <property type="match status" value="1"/>
</dbReference>
<keyword evidence="20" id="KW-1185">Reference proteome</keyword>
<dbReference type="InterPro" id="IPR016185">
    <property type="entry name" value="PreATP-grasp_dom_sf"/>
</dbReference>
<dbReference type="GO" id="GO:0008716">
    <property type="term" value="F:D-alanine-D-alanine ligase activity"/>
    <property type="evidence" value="ECO:0007669"/>
    <property type="project" value="UniProtKB-UniRule"/>
</dbReference>
<feature type="binding site" evidence="16">
    <location>
        <position position="268"/>
    </location>
    <ligand>
        <name>Mg(2+)</name>
        <dbReference type="ChEBI" id="CHEBI:18420"/>
        <label>2</label>
    </ligand>
</feature>
<feature type="active site" evidence="15">
    <location>
        <position position="15"/>
    </location>
</feature>
<gene>
    <name evidence="14" type="primary">ddl</name>
    <name evidence="19" type="ORF">M8523_24195</name>
</gene>
<evidence type="ECO:0000256" key="10">
    <source>
        <dbReference type="ARBA" id="ARBA00022960"/>
    </source>
</evidence>
<keyword evidence="9 17" id="KW-0067">ATP-binding</keyword>
<comment type="cofactor">
    <cofactor evidence="1">
        <name>Mn(2+)</name>
        <dbReference type="ChEBI" id="CHEBI:29035"/>
    </cofactor>
</comment>
<dbReference type="GO" id="GO:0008360">
    <property type="term" value="P:regulation of cell shape"/>
    <property type="evidence" value="ECO:0007669"/>
    <property type="project" value="UniProtKB-KW"/>
</dbReference>
<dbReference type="RefSeq" id="WP_282587490.1">
    <property type="nucleotide sequence ID" value="NZ_JAMOIM010000021.1"/>
</dbReference>
<dbReference type="PANTHER" id="PTHR23132">
    <property type="entry name" value="D-ALANINE--D-ALANINE LIGASE"/>
    <property type="match status" value="1"/>
</dbReference>
<dbReference type="InterPro" id="IPR011127">
    <property type="entry name" value="Dala_Dala_lig_N"/>
</dbReference>
<comment type="catalytic activity">
    <reaction evidence="13 14">
        <text>2 D-alanine + ATP = D-alanyl-D-alanine + ADP + phosphate + H(+)</text>
        <dbReference type="Rhea" id="RHEA:11224"/>
        <dbReference type="ChEBI" id="CHEBI:15378"/>
        <dbReference type="ChEBI" id="CHEBI:30616"/>
        <dbReference type="ChEBI" id="CHEBI:43474"/>
        <dbReference type="ChEBI" id="CHEBI:57416"/>
        <dbReference type="ChEBI" id="CHEBI:57822"/>
        <dbReference type="ChEBI" id="CHEBI:456216"/>
        <dbReference type="EC" id="6.3.2.4"/>
    </reaction>
</comment>
<evidence type="ECO:0000256" key="2">
    <source>
        <dbReference type="ARBA" id="ARBA00003921"/>
    </source>
</evidence>
<evidence type="ECO:0000256" key="3">
    <source>
        <dbReference type="ARBA" id="ARBA00004496"/>
    </source>
</evidence>
<comment type="cofactor">
    <cofactor evidence="16">
        <name>Mg(2+)</name>
        <dbReference type="ChEBI" id="CHEBI:18420"/>
    </cofactor>
    <cofactor evidence="16">
        <name>Mn(2+)</name>
        <dbReference type="ChEBI" id="CHEBI:29035"/>
    </cofactor>
    <text evidence="16">Binds 2 magnesium or manganese ions per subunit.</text>
</comment>
<keyword evidence="12 14" id="KW-0961">Cell wall biogenesis/degradation</keyword>
<comment type="similarity">
    <text evidence="4 14">Belongs to the D-alanine--D-alanine ligase family.</text>
</comment>
<evidence type="ECO:0000256" key="6">
    <source>
        <dbReference type="ARBA" id="ARBA00022490"/>
    </source>
</evidence>
<dbReference type="InterPro" id="IPR000291">
    <property type="entry name" value="D-Ala_lig_Van_CS"/>
</dbReference>
<dbReference type="SUPFAM" id="SSF52440">
    <property type="entry name" value="PreATP-grasp domain"/>
    <property type="match status" value="1"/>
</dbReference>
<dbReference type="PROSITE" id="PS00844">
    <property type="entry name" value="DALA_DALA_LIGASE_2"/>
    <property type="match status" value="1"/>
</dbReference>
<dbReference type="EC" id="6.3.2.4" evidence="5 14"/>
<keyword evidence="6 14" id="KW-0963">Cytoplasm</keyword>
<dbReference type="AlphaFoldDB" id="A0AA41YYV9"/>
<feature type="active site" evidence="15">
    <location>
        <position position="141"/>
    </location>
</feature>
<accession>A0AA41YYV9</accession>
<dbReference type="Gene3D" id="3.30.1490.20">
    <property type="entry name" value="ATP-grasp fold, A domain"/>
    <property type="match status" value="1"/>
</dbReference>